<evidence type="ECO:0000256" key="1">
    <source>
        <dbReference type="SAM" id="MobiDB-lite"/>
    </source>
</evidence>
<dbReference type="AlphaFoldDB" id="A0AAF0PCE0"/>
<sequence length="295" mass="32922">MPSGGSPNIGNGGGSGSVDPSQPLFLLLQQLETVTSASIDDPEALVDDLVQDVLELPPEERFERAVELVEERLEEEFGSTDIFQATFPLAPAIAFELLQRFLDEWGNEIAENALREEREQKNGLLVLLAAIDVLQDAVEALKVVKESDESEQEIYPEAVTDLSERDLYRLGSVVFSLYARIYREVQADQRGETPDFAALATDVLYGERTTVQVFDAEVEYPEIESIRKRDRIHGAINRGALRVYDELDISTARGAELAELTQNEFVELLESNGMRPEYGPDSVEDFYSGPDLMDE</sequence>
<dbReference type="GeneID" id="39865071"/>
<evidence type="ECO:0000313" key="3">
    <source>
        <dbReference type="Proteomes" id="UP001224926"/>
    </source>
</evidence>
<evidence type="ECO:0000313" key="2">
    <source>
        <dbReference type="EMBL" id="WMT07949.1"/>
    </source>
</evidence>
<organism evidence="2 3">
    <name type="scientific">Natrinema thermotolerans</name>
    <dbReference type="NCBI Taxonomy" id="121872"/>
    <lineage>
        <taxon>Archaea</taxon>
        <taxon>Methanobacteriati</taxon>
        <taxon>Methanobacteriota</taxon>
        <taxon>Stenosarchaea group</taxon>
        <taxon>Halobacteria</taxon>
        <taxon>Halobacteriales</taxon>
        <taxon>Natrialbaceae</taxon>
        <taxon>Natrinema</taxon>
    </lineage>
</organism>
<dbReference type="EMBL" id="CP101873">
    <property type="protein sequence ID" value="WMT07949.1"/>
    <property type="molecule type" value="Genomic_DNA"/>
</dbReference>
<reference evidence="2 3" key="1">
    <citation type="submission" date="2022-07" db="EMBL/GenBank/DDBJ databases">
        <title>Two temperate virus in Haloterrigena jeotgali A29.</title>
        <authorList>
            <person name="Deng X."/>
        </authorList>
    </citation>
    <scope>NUCLEOTIDE SEQUENCE [LARGE SCALE GENOMIC DNA]</scope>
    <source>
        <strain evidence="2 3">A29</strain>
    </source>
</reference>
<name>A0AAF0PCE0_9EURY</name>
<gene>
    <name evidence="2" type="ORF">NP511_21605</name>
</gene>
<protein>
    <submittedName>
        <fullName evidence="2">Uncharacterized protein</fullName>
    </submittedName>
</protein>
<dbReference type="RefSeq" id="WP_136396952.1">
    <property type="nucleotide sequence ID" value="NZ_CP101873.1"/>
</dbReference>
<dbReference type="Proteomes" id="UP001224926">
    <property type="component" value="Chromosome"/>
</dbReference>
<proteinExistence type="predicted"/>
<keyword evidence="3" id="KW-1185">Reference proteome</keyword>
<feature type="region of interest" description="Disordered" evidence="1">
    <location>
        <begin position="276"/>
        <end position="295"/>
    </location>
</feature>
<accession>A0AAF0PCE0</accession>